<keyword evidence="1" id="KW-0812">Transmembrane</keyword>
<name>A0A8D8I8C9_CULPI</name>
<proteinExistence type="predicted"/>
<organism evidence="2">
    <name type="scientific">Culex pipiens</name>
    <name type="common">House mosquito</name>
    <dbReference type="NCBI Taxonomy" id="7175"/>
    <lineage>
        <taxon>Eukaryota</taxon>
        <taxon>Metazoa</taxon>
        <taxon>Ecdysozoa</taxon>
        <taxon>Arthropoda</taxon>
        <taxon>Hexapoda</taxon>
        <taxon>Insecta</taxon>
        <taxon>Pterygota</taxon>
        <taxon>Neoptera</taxon>
        <taxon>Endopterygota</taxon>
        <taxon>Diptera</taxon>
        <taxon>Nematocera</taxon>
        <taxon>Culicoidea</taxon>
        <taxon>Culicidae</taxon>
        <taxon>Culicinae</taxon>
        <taxon>Culicini</taxon>
        <taxon>Culex</taxon>
        <taxon>Culex</taxon>
    </lineage>
</organism>
<dbReference type="AlphaFoldDB" id="A0A8D8I8C9"/>
<evidence type="ECO:0000313" key="2">
    <source>
        <dbReference type="EMBL" id="CAG6547487.1"/>
    </source>
</evidence>
<dbReference type="EMBL" id="HBUE01237044">
    <property type="protein sequence ID" value="CAG6547487.1"/>
    <property type="molecule type" value="Transcribed_RNA"/>
</dbReference>
<sequence>MFFFSSILSIFCFFLFFAKWSLIFVCLGLLDVATNFSHCSGRQRKQLLANQPIYCTADQSCKLDLSLVQCVCSVCVFLSYNLFVSCFPSNPIRICVLRLCCSCNFRLCLTACSVLHVCTDLACFCYVFHVYLFQTYLFENLRPVLSCSRKFSTLSRRIPPADCRPRVVLVSVCNFRTQCYLFQCFVCLNLHVCVRLPSVNPANHKPSTTIPQIFLIILLIIQITPRSFFPAKLVLVTFDCEHCFDLLPLCSCVSSFFLPSSSRLTRVRCRRATFVPTQQHGVDSVAAVSGLNTHS</sequence>
<keyword evidence="1" id="KW-1133">Transmembrane helix</keyword>
<accession>A0A8D8I8C9</accession>
<dbReference type="EMBL" id="HBUE01343979">
    <property type="protein sequence ID" value="CAG6599688.1"/>
    <property type="molecule type" value="Transcribed_RNA"/>
</dbReference>
<feature type="transmembrane region" description="Helical" evidence="1">
    <location>
        <begin position="7"/>
        <end position="30"/>
    </location>
</feature>
<evidence type="ECO:0000256" key="1">
    <source>
        <dbReference type="SAM" id="Phobius"/>
    </source>
</evidence>
<reference evidence="2" key="1">
    <citation type="submission" date="2021-05" db="EMBL/GenBank/DDBJ databases">
        <authorList>
            <person name="Alioto T."/>
            <person name="Alioto T."/>
            <person name="Gomez Garrido J."/>
        </authorList>
    </citation>
    <scope>NUCLEOTIDE SEQUENCE</scope>
</reference>
<protein>
    <submittedName>
        <fullName evidence="2">(northern house mosquito) hypothetical protein</fullName>
    </submittedName>
</protein>
<keyword evidence="1" id="KW-0472">Membrane</keyword>